<comment type="caution">
    <text evidence="2">The sequence shown here is derived from an EMBL/GenBank/DDBJ whole genome shotgun (WGS) entry which is preliminary data.</text>
</comment>
<dbReference type="CDD" id="cd04301">
    <property type="entry name" value="NAT_SF"/>
    <property type="match status" value="1"/>
</dbReference>
<evidence type="ECO:0000313" key="2">
    <source>
        <dbReference type="EMBL" id="MFC3146291.1"/>
    </source>
</evidence>
<dbReference type="Gene3D" id="3.40.630.30">
    <property type="match status" value="1"/>
</dbReference>
<dbReference type="PROSITE" id="PS51186">
    <property type="entry name" value="GNAT"/>
    <property type="match status" value="1"/>
</dbReference>
<protein>
    <submittedName>
        <fullName evidence="2">GNAT family N-acetyltransferase</fullName>
        <ecNumber evidence="2">2.3.-.-</ecNumber>
    </submittedName>
</protein>
<dbReference type="InterPro" id="IPR016181">
    <property type="entry name" value="Acyl_CoA_acyltransferase"/>
</dbReference>
<dbReference type="EMBL" id="JBHRTI010000003">
    <property type="protein sequence ID" value="MFC3146291.1"/>
    <property type="molecule type" value="Genomic_DNA"/>
</dbReference>
<organism evidence="2 3">
    <name type="scientific">Piscinibacterium candidicorallinum</name>
    <dbReference type="NCBI Taxonomy" id="1793872"/>
    <lineage>
        <taxon>Bacteria</taxon>
        <taxon>Pseudomonadati</taxon>
        <taxon>Pseudomonadota</taxon>
        <taxon>Betaproteobacteria</taxon>
        <taxon>Burkholderiales</taxon>
        <taxon>Piscinibacterium</taxon>
    </lineage>
</organism>
<dbReference type="Pfam" id="PF00583">
    <property type="entry name" value="Acetyltransf_1"/>
    <property type="match status" value="1"/>
</dbReference>
<evidence type="ECO:0000313" key="3">
    <source>
        <dbReference type="Proteomes" id="UP001595556"/>
    </source>
</evidence>
<accession>A0ABV7H3U1</accession>
<dbReference type="Proteomes" id="UP001595556">
    <property type="component" value="Unassembled WGS sequence"/>
</dbReference>
<evidence type="ECO:0000259" key="1">
    <source>
        <dbReference type="PROSITE" id="PS51186"/>
    </source>
</evidence>
<keyword evidence="2" id="KW-0808">Transferase</keyword>
<gene>
    <name evidence="2" type="ORF">ACFOEN_01395</name>
</gene>
<reference evidence="3" key="1">
    <citation type="journal article" date="2019" name="Int. J. Syst. Evol. Microbiol.">
        <title>The Global Catalogue of Microorganisms (GCM) 10K type strain sequencing project: providing services to taxonomists for standard genome sequencing and annotation.</title>
        <authorList>
            <consortium name="The Broad Institute Genomics Platform"/>
            <consortium name="The Broad Institute Genome Sequencing Center for Infectious Disease"/>
            <person name="Wu L."/>
            <person name="Ma J."/>
        </authorList>
    </citation>
    <scope>NUCLEOTIDE SEQUENCE [LARGE SCALE GENOMIC DNA]</scope>
    <source>
        <strain evidence="3">KCTC 52168</strain>
    </source>
</reference>
<proteinExistence type="predicted"/>
<sequence>MQPLNLRFAPLASHPDWIGTLATWFEAEWPDYYGPQGQAHALRDLQAYAQTQALPFGLVATHNGAPCGFAAIKTERFATHPHLHPWVGAAVVPQDLRRRGIGAQLFAALEPHALRLGFAQLYSATRTAHTLLLRCGWQQIDTAVHQGEPIGIYQRTLKPAP</sequence>
<dbReference type="InterPro" id="IPR000182">
    <property type="entry name" value="GNAT_dom"/>
</dbReference>
<dbReference type="EC" id="2.3.-.-" evidence="2"/>
<dbReference type="GO" id="GO:0016746">
    <property type="term" value="F:acyltransferase activity"/>
    <property type="evidence" value="ECO:0007669"/>
    <property type="project" value="UniProtKB-KW"/>
</dbReference>
<dbReference type="SUPFAM" id="SSF55729">
    <property type="entry name" value="Acyl-CoA N-acyltransferases (Nat)"/>
    <property type="match status" value="1"/>
</dbReference>
<name>A0ABV7H3U1_9BURK</name>
<feature type="domain" description="N-acetyltransferase" evidence="1">
    <location>
        <begin position="4"/>
        <end position="158"/>
    </location>
</feature>
<dbReference type="RefSeq" id="WP_377300570.1">
    <property type="nucleotide sequence ID" value="NZ_CP180191.1"/>
</dbReference>
<keyword evidence="2" id="KW-0012">Acyltransferase</keyword>
<keyword evidence="3" id="KW-1185">Reference proteome</keyword>